<keyword evidence="6 7" id="KW-0472">Membrane</keyword>
<name>A0ABS4J1N4_9BACL</name>
<evidence type="ECO:0000256" key="1">
    <source>
        <dbReference type="ARBA" id="ARBA00004651"/>
    </source>
</evidence>
<keyword evidence="5 7" id="KW-1133">Transmembrane helix</keyword>
<dbReference type="PANTHER" id="PTHR43744">
    <property type="entry name" value="ABC TRANSPORTER PERMEASE PROTEIN MG189-RELATED-RELATED"/>
    <property type="match status" value="1"/>
</dbReference>
<keyword evidence="4 7" id="KW-0812">Transmembrane</keyword>
<feature type="transmembrane region" description="Helical" evidence="7">
    <location>
        <begin position="185"/>
        <end position="210"/>
    </location>
</feature>
<gene>
    <name evidence="9" type="ORF">J2Z66_005368</name>
</gene>
<dbReference type="EMBL" id="JAGGLB010000020">
    <property type="protein sequence ID" value="MBP1993742.1"/>
    <property type="molecule type" value="Genomic_DNA"/>
</dbReference>
<dbReference type="PANTHER" id="PTHR43744:SF9">
    <property type="entry name" value="POLYGALACTURONAN_RHAMNOGALACTURONAN TRANSPORT SYSTEM PERMEASE PROTEIN YTCP"/>
    <property type="match status" value="1"/>
</dbReference>
<evidence type="ECO:0000256" key="2">
    <source>
        <dbReference type="ARBA" id="ARBA00022448"/>
    </source>
</evidence>
<evidence type="ECO:0000313" key="9">
    <source>
        <dbReference type="EMBL" id="MBP1993742.1"/>
    </source>
</evidence>
<evidence type="ECO:0000313" key="10">
    <source>
        <dbReference type="Proteomes" id="UP001519287"/>
    </source>
</evidence>
<dbReference type="Proteomes" id="UP001519287">
    <property type="component" value="Unassembled WGS sequence"/>
</dbReference>
<proteinExistence type="predicted"/>
<keyword evidence="10" id="KW-1185">Reference proteome</keyword>
<feature type="transmembrane region" description="Helical" evidence="7">
    <location>
        <begin position="82"/>
        <end position="101"/>
    </location>
</feature>
<evidence type="ECO:0000256" key="3">
    <source>
        <dbReference type="ARBA" id="ARBA00022475"/>
    </source>
</evidence>
<evidence type="ECO:0000256" key="6">
    <source>
        <dbReference type="ARBA" id="ARBA00023136"/>
    </source>
</evidence>
<organism evidence="9 10">
    <name type="scientific">Paenibacillus eucommiae</name>
    <dbReference type="NCBI Taxonomy" id="1355755"/>
    <lineage>
        <taxon>Bacteria</taxon>
        <taxon>Bacillati</taxon>
        <taxon>Bacillota</taxon>
        <taxon>Bacilli</taxon>
        <taxon>Bacillales</taxon>
        <taxon>Paenibacillaceae</taxon>
        <taxon>Paenibacillus</taxon>
    </lineage>
</organism>
<feature type="transmembrane region" description="Helical" evidence="7">
    <location>
        <begin position="113"/>
        <end position="132"/>
    </location>
</feature>
<dbReference type="PROSITE" id="PS50928">
    <property type="entry name" value="ABC_TM1"/>
    <property type="match status" value="1"/>
</dbReference>
<sequence length="292" mass="32679">MIESNSYSRKLFVWVNYICMICVGIMCILPFVQTWAVSLSDSAAVDANAVKLWPVGFNTDAYTFILKDSAFVTAFAVSIKRLLLGTAISMVLTILTAYPLSKEPEHFRLRLMYVWYLVITMLIGGGLVPTYMAIRTYGLLDSMWALVLPGAVAVFHIVLLLNFFRGLPKALEEAAFIDGAGHITILARIYLPLSLPALATITLFTMVGHWNSWFDGLLYMDRTEHYPLQTYLQTIVVKPDLSQLTNLTTIADVTERSVKTAQIFLGMLPILVVYPFLQRYFIKGIVLGSVKG</sequence>
<feature type="domain" description="ABC transmembrane type-1" evidence="8">
    <location>
        <begin position="75"/>
        <end position="277"/>
    </location>
</feature>
<reference evidence="9 10" key="1">
    <citation type="submission" date="2021-03" db="EMBL/GenBank/DDBJ databases">
        <title>Genomic Encyclopedia of Type Strains, Phase IV (KMG-IV): sequencing the most valuable type-strain genomes for metagenomic binning, comparative biology and taxonomic classification.</title>
        <authorList>
            <person name="Goeker M."/>
        </authorList>
    </citation>
    <scope>NUCLEOTIDE SEQUENCE [LARGE SCALE GENOMIC DNA]</scope>
    <source>
        <strain evidence="9 10">DSM 26048</strain>
    </source>
</reference>
<dbReference type="InterPro" id="IPR000515">
    <property type="entry name" value="MetI-like"/>
</dbReference>
<evidence type="ECO:0000259" key="8">
    <source>
        <dbReference type="PROSITE" id="PS50928"/>
    </source>
</evidence>
<accession>A0ABS4J1N4</accession>
<evidence type="ECO:0000256" key="4">
    <source>
        <dbReference type="ARBA" id="ARBA00022692"/>
    </source>
</evidence>
<protein>
    <submittedName>
        <fullName evidence="9">Aldouronate transport system permease protein</fullName>
    </submittedName>
</protein>
<dbReference type="InterPro" id="IPR035906">
    <property type="entry name" value="MetI-like_sf"/>
</dbReference>
<evidence type="ECO:0000256" key="5">
    <source>
        <dbReference type="ARBA" id="ARBA00022989"/>
    </source>
</evidence>
<feature type="transmembrane region" description="Helical" evidence="7">
    <location>
        <begin position="144"/>
        <end position="164"/>
    </location>
</feature>
<evidence type="ECO:0000256" key="7">
    <source>
        <dbReference type="SAM" id="Phobius"/>
    </source>
</evidence>
<feature type="transmembrane region" description="Helical" evidence="7">
    <location>
        <begin position="263"/>
        <end position="282"/>
    </location>
</feature>
<keyword evidence="2" id="KW-0813">Transport</keyword>
<dbReference type="SUPFAM" id="SSF161098">
    <property type="entry name" value="MetI-like"/>
    <property type="match status" value="1"/>
</dbReference>
<keyword evidence="3" id="KW-1003">Cell membrane</keyword>
<comment type="subcellular location">
    <subcellularLocation>
        <location evidence="1">Cell membrane</location>
        <topology evidence="1">Multi-pass membrane protein</topology>
    </subcellularLocation>
</comment>
<dbReference type="RefSeq" id="WP_209975620.1">
    <property type="nucleotide sequence ID" value="NZ_JAGGLB010000020.1"/>
</dbReference>
<dbReference type="CDD" id="cd06261">
    <property type="entry name" value="TM_PBP2"/>
    <property type="match status" value="1"/>
</dbReference>
<dbReference type="Gene3D" id="1.10.3720.10">
    <property type="entry name" value="MetI-like"/>
    <property type="match status" value="1"/>
</dbReference>
<comment type="caution">
    <text evidence="9">The sequence shown here is derived from an EMBL/GenBank/DDBJ whole genome shotgun (WGS) entry which is preliminary data.</text>
</comment>
<feature type="transmembrane region" description="Helical" evidence="7">
    <location>
        <begin position="12"/>
        <end position="32"/>
    </location>
</feature>